<evidence type="ECO:0000259" key="7">
    <source>
        <dbReference type="Pfam" id="PF13396"/>
    </source>
</evidence>
<evidence type="ECO:0000256" key="1">
    <source>
        <dbReference type="ARBA" id="ARBA00004651"/>
    </source>
</evidence>
<reference evidence="8" key="1">
    <citation type="submission" date="2021-12" db="EMBL/GenBank/DDBJ databases">
        <authorList>
            <person name="Rodrigo-Torres L."/>
            <person name="Arahal R. D."/>
            <person name="Lucena T."/>
        </authorList>
    </citation>
    <scope>NUCLEOTIDE SEQUENCE</scope>
    <source>
        <strain evidence="8">CECT 8419</strain>
    </source>
</reference>
<comment type="caution">
    <text evidence="8">The sequence shown here is derived from an EMBL/GenBank/DDBJ whole genome shotgun (WGS) entry which is preliminary data.</text>
</comment>
<sequence length="96" mass="10339">MNTRTLPVSLSLLALTILLTACGEDVSGGEVIAGGIGLYLIGSLLALLVVVFAVLDLVKKPYSIQKKVIWGAIIFFIPFLGAVLYFVLGRNKREVF</sequence>
<dbReference type="PROSITE" id="PS51257">
    <property type="entry name" value="PROKAR_LIPOPROTEIN"/>
    <property type="match status" value="1"/>
</dbReference>
<keyword evidence="4 6" id="KW-1133">Transmembrane helix</keyword>
<evidence type="ECO:0000256" key="5">
    <source>
        <dbReference type="ARBA" id="ARBA00023136"/>
    </source>
</evidence>
<dbReference type="Pfam" id="PF13396">
    <property type="entry name" value="PLDc_N"/>
    <property type="match status" value="1"/>
</dbReference>
<feature type="transmembrane region" description="Helical" evidence="6">
    <location>
        <begin position="33"/>
        <end position="55"/>
    </location>
</feature>
<evidence type="ECO:0000256" key="2">
    <source>
        <dbReference type="ARBA" id="ARBA00022475"/>
    </source>
</evidence>
<evidence type="ECO:0000256" key="4">
    <source>
        <dbReference type="ARBA" id="ARBA00022989"/>
    </source>
</evidence>
<keyword evidence="2" id="KW-1003">Cell membrane</keyword>
<gene>
    <name evidence="8" type="ORF">LEM8419_02596</name>
</gene>
<keyword evidence="9" id="KW-1185">Reference proteome</keyword>
<evidence type="ECO:0000313" key="9">
    <source>
        <dbReference type="Proteomes" id="UP000837803"/>
    </source>
</evidence>
<dbReference type="EMBL" id="CAKLPZ010000003">
    <property type="protein sequence ID" value="CAH1001690.1"/>
    <property type="molecule type" value="Genomic_DNA"/>
</dbReference>
<evidence type="ECO:0000256" key="3">
    <source>
        <dbReference type="ARBA" id="ARBA00022692"/>
    </source>
</evidence>
<name>A0ABM9B2X5_9BACT</name>
<accession>A0ABM9B2X5</accession>
<keyword evidence="5 6" id="KW-0472">Membrane</keyword>
<comment type="subcellular location">
    <subcellularLocation>
        <location evidence="1">Cell membrane</location>
        <topology evidence="1">Multi-pass membrane protein</topology>
    </subcellularLocation>
</comment>
<keyword evidence="3 6" id="KW-0812">Transmembrane</keyword>
<organism evidence="8 9">
    <name type="scientific">Neolewinella maritima</name>
    <dbReference type="NCBI Taxonomy" id="1383882"/>
    <lineage>
        <taxon>Bacteria</taxon>
        <taxon>Pseudomonadati</taxon>
        <taxon>Bacteroidota</taxon>
        <taxon>Saprospiria</taxon>
        <taxon>Saprospirales</taxon>
        <taxon>Lewinellaceae</taxon>
        <taxon>Neolewinella</taxon>
    </lineage>
</organism>
<dbReference type="Proteomes" id="UP000837803">
    <property type="component" value="Unassembled WGS sequence"/>
</dbReference>
<protein>
    <recommendedName>
        <fullName evidence="7">Cardiolipin synthase N-terminal domain-containing protein</fullName>
    </recommendedName>
</protein>
<evidence type="ECO:0000313" key="8">
    <source>
        <dbReference type="EMBL" id="CAH1001690.1"/>
    </source>
</evidence>
<evidence type="ECO:0000256" key="6">
    <source>
        <dbReference type="SAM" id="Phobius"/>
    </source>
</evidence>
<feature type="domain" description="Cardiolipin synthase N-terminal" evidence="7">
    <location>
        <begin position="49"/>
        <end position="90"/>
    </location>
</feature>
<proteinExistence type="predicted"/>
<dbReference type="RefSeq" id="WP_238751539.1">
    <property type="nucleotide sequence ID" value="NZ_CAKLPZ010000003.1"/>
</dbReference>
<feature type="transmembrane region" description="Helical" evidence="6">
    <location>
        <begin position="67"/>
        <end position="88"/>
    </location>
</feature>
<dbReference type="InterPro" id="IPR027379">
    <property type="entry name" value="CLS_N"/>
</dbReference>